<dbReference type="GO" id="GO:0008360">
    <property type="term" value="P:regulation of cell shape"/>
    <property type="evidence" value="ECO:0007669"/>
    <property type="project" value="UniProtKB-KW"/>
</dbReference>
<dbReference type="Proteomes" id="UP000023067">
    <property type="component" value="Unassembled WGS sequence"/>
</dbReference>
<dbReference type="EMBL" id="JDYK01000002">
    <property type="protein sequence ID" value="EWS82951.1"/>
    <property type="molecule type" value="Genomic_DNA"/>
</dbReference>
<reference evidence="9 10" key="1">
    <citation type="submission" date="2014-02" db="EMBL/GenBank/DDBJ databases">
        <title>Genome sequence of Brachybacterium phenoliresistens strain W13A50.</title>
        <authorList>
            <person name="Wang X."/>
        </authorList>
    </citation>
    <scope>NUCLEOTIDE SEQUENCE [LARGE SCALE GENOMIC DNA]</scope>
    <source>
        <strain evidence="9 10">W13A50</strain>
    </source>
</reference>
<feature type="transmembrane region" description="Helical" evidence="8">
    <location>
        <begin position="505"/>
        <end position="526"/>
    </location>
</feature>
<dbReference type="PATRIC" id="fig|396014.3.peg.595"/>
<dbReference type="AlphaFoldDB" id="Z9JYR6"/>
<dbReference type="STRING" id="396014.BF93_08040"/>
<evidence type="ECO:0000256" key="5">
    <source>
        <dbReference type="ARBA" id="ARBA00022984"/>
    </source>
</evidence>
<dbReference type="Pfam" id="PF03023">
    <property type="entry name" value="MurJ"/>
    <property type="match status" value="1"/>
</dbReference>
<evidence type="ECO:0000256" key="1">
    <source>
        <dbReference type="ARBA" id="ARBA00004651"/>
    </source>
</evidence>
<keyword evidence="3 8" id="KW-0812">Transmembrane</keyword>
<dbReference type="GO" id="GO:0034204">
    <property type="term" value="P:lipid translocation"/>
    <property type="evidence" value="ECO:0007669"/>
    <property type="project" value="TreeGrafter"/>
</dbReference>
<feature type="transmembrane region" description="Helical" evidence="8">
    <location>
        <begin position="282"/>
        <end position="308"/>
    </location>
</feature>
<evidence type="ECO:0000256" key="4">
    <source>
        <dbReference type="ARBA" id="ARBA00022960"/>
    </source>
</evidence>
<dbReference type="GO" id="GO:0005886">
    <property type="term" value="C:plasma membrane"/>
    <property type="evidence" value="ECO:0007669"/>
    <property type="project" value="UniProtKB-SubCell"/>
</dbReference>
<feature type="transmembrane region" description="Helical" evidence="8">
    <location>
        <begin position="41"/>
        <end position="62"/>
    </location>
</feature>
<dbReference type="eggNOG" id="COG0728">
    <property type="taxonomic scope" value="Bacteria"/>
</dbReference>
<dbReference type="RefSeq" id="WP_084148202.1">
    <property type="nucleotide sequence ID" value="NZ_BAAAOW010000001.1"/>
</dbReference>
<organism evidence="9 10">
    <name type="scientific">Brachybacterium phenoliresistens</name>
    <dbReference type="NCBI Taxonomy" id="396014"/>
    <lineage>
        <taxon>Bacteria</taxon>
        <taxon>Bacillati</taxon>
        <taxon>Actinomycetota</taxon>
        <taxon>Actinomycetes</taxon>
        <taxon>Micrococcales</taxon>
        <taxon>Dermabacteraceae</taxon>
        <taxon>Brachybacterium</taxon>
    </lineage>
</organism>
<sequence>MSASAPGPEIPPAAAAGAGLGGAPAAGGPTLRSTILKGAGIILVVTVLARIAGFLRNLVFGASVGAGDVGTAYASANQLPNVLFEVVAGGALAAVVVPLVAGLVPGPEGRLAGQDRTEGEHRADRIVSALMTWTILGMLPLVAVLIVLAESIARLLLSGGEGTEPMIVLGADLLRIFAVQLPMYAVAVILGAYLQARRRFFWPALLPLLSSVIVMISYRLYALVVPGVATASTIGPAGTLLLGWGTTAGVLAMALPVVIVAHRAGLRLRPTLRMPSGTGRTALALAGSGLGAVGAQQLALALVLVLAMRAGGTGTLVVFQYAYAVFMLPFAVLVVPLMTSTFPHLSEQRLTGDTWGFARTATSAVRLVAGVATGGAAVLVAAAPAIEEFFRLLDRANAQGVGATVAALGLGLGGYAVTMQCTRVLSAAVRAKDALMVGSIGWVIAAALIVLFTLSSPTRRAAEASTSFGIAIAIGMLCAGLLGMSRISELIEASGRQHALRRVTVFAPLALVGGAVPGYFVSSLLLHTGMSMLTVVLIGILAGAVAGALAGGVLAAASPASARRGLRLARARLRRLRRRG</sequence>
<dbReference type="PANTHER" id="PTHR47019">
    <property type="entry name" value="LIPID II FLIPPASE MURJ"/>
    <property type="match status" value="1"/>
</dbReference>
<evidence type="ECO:0000256" key="3">
    <source>
        <dbReference type="ARBA" id="ARBA00022692"/>
    </source>
</evidence>
<dbReference type="GO" id="GO:0015648">
    <property type="term" value="F:lipid-linked peptidoglycan transporter activity"/>
    <property type="evidence" value="ECO:0007669"/>
    <property type="project" value="TreeGrafter"/>
</dbReference>
<evidence type="ECO:0000313" key="9">
    <source>
        <dbReference type="EMBL" id="EWS82951.1"/>
    </source>
</evidence>
<dbReference type="PANTHER" id="PTHR47019:SF1">
    <property type="entry name" value="LIPID II FLIPPASE MURJ"/>
    <property type="match status" value="1"/>
</dbReference>
<evidence type="ECO:0000256" key="8">
    <source>
        <dbReference type="SAM" id="Phobius"/>
    </source>
</evidence>
<dbReference type="InterPro" id="IPR051050">
    <property type="entry name" value="Lipid_II_flippase_MurJ/MviN"/>
</dbReference>
<feature type="transmembrane region" description="Helical" evidence="8">
    <location>
        <begin position="398"/>
        <end position="422"/>
    </location>
</feature>
<dbReference type="OrthoDB" id="4350032at2"/>
<proteinExistence type="predicted"/>
<evidence type="ECO:0000256" key="6">
    <source>
        <dbReference type="ARBA" id="ARBA00022989"/>
    </source>
</evidence>
<keyword evidence="5" id="KW-0573">Peptidoglycan synthesis</keyword>
<feature type="transmembrane region" description="Helical" evidence="8">
    <location>
        <begin position="320"/>
        <end position="343"/>
    </location>
</feature>
<feature type="transmembrane region" description="Helical" evidence="8">
    <location>
        <begin position="364"/>
        <end position="386"/>
    </location>
</feature>
<keyword evidence="2" id="KW-1003">Cell membrane</keyword>
<gene>
    <name evidence="9" type="ORF">BF93_08040</name>
</gene>
<feature type="transmembrane region" description="Helical" evidence="8">
    <location>
        <begin position="532"/>
        <end position="557"/>
    </location>
</feature>
<evidence type="ECO:0000256" key="2">
    <source>
        <dbReference type="ARBA" id="ARBA00022475"/>
    </source>
</evidence>
<feature type="transmembrane region" description="Helical" evidence="8">
    <location>
        <begin position="434"/>
        <end position="454"/>
    </location>
</feature>
<feature type="transmembrane region" description="Helical" evidence="8">
    <location>
        <begin position="241"/>
        <end position="261"/>
    </location>
</feature>
<feature type="transmembrane region" description="Helical" evidence="8">
    <location>
        <begin position="200"/>
        <end position="221"/>
    </location>
</feature>
<comment type="subcellular location">
    <subcellularLocation>
        <location evidence="1">Cell membrane</location>
        <topology evidence="1">Multi-pass membrane protein</topology>
    </subcellularLocation>
</comment>
<comment type="caution">
    <text evidence="9">The sequence shown here is derived from an EMBL/GenBank/DDBJ whole genome shotgun (WGS) entry which is preliminary data.</text>
</comment>
<keyword evidence="4" id="KW-0133">Cell shape</keyword>
<feature type="transmembrane region" description="Helical" evidence="8">
    <location>
        <begin position="82"/>
        <end position="105"/>
    </location>
</feature>
<dbReference type="InterPro" id="IPR004268">
    <property type="entry name" value="MurJ"/>
</dbReference>
<dbReference type="GO" id="GO:0009252">
    <property type="term" value="P:peptidoglycan biosynthetic process"/>
    <property type="evidence" value="ECO:0007669"/>
    <property type="project" value="UniProtKB-KW"/>
</dbReference>
<accession>Z9JYR6</accession>
<feature type="transmembrane region" description="Helical" evidence="8">
    <location>
        <begin position="126"/>
        <end position="153"/>
    </location>
</feature>
<dbReference type="PRINTS" id="PR01806">
    <property type="entry name" value="VIRFACTRMVIN"/>
</dbReference>
<dbReference type="HOGENOM" id="CLU_006797_2_0_11"/>
<keyword evidence="7 8" id="KW-0472">Membrane</keyword>
<feature type="transmembrane region" description="Helical" evidence="8">
    <location>
        <begin position="173"/>
        <end position="193"/>
    </location>
</feature>
<keyword evidence="10" id="KW-1185">Reference proteome</keyword>
<keyword evidence="6 8" id="KW-1133">Transmembrane helix</keyword>
<evidence type="ECO:0000256" key="7">
    <source>
        <dbReference type="ARBA" id="ARBA00023136"/>
    </source>
</evidence>
<evidence type="ECO:0000313" key="10">
    <source>
        <dbReference type="Proteomes" id="UP000023067"/>
    </source>
</evidence>
<protein>
    <submittedName>
        <fullName evidence="9">Membrane protein</fullName>
    </submittedName>
</protein>
<name>Z9JYR6_9MICO</name>
<feature type="transmembrane region" description="Helical" evidence="8">
    <location>
        <begin position="466"/>
        <end position="484"/>
    </location>
</feature>